<dbReference type="NCBIfam" id="TIGR01128">
    <property type="entry name" value="holA"/>
    <property type="match status" value="1"/>
</dbReference>
<evidence type="ECO:0000259" key="8">
    <source>
        <dbReference type="Pfam" id="PF21694"/>
    </source>
</evidence>
<reference evidence="9 10" key="1">
    <citation type="journal article" date="2016" name="Nat. Commun.">
        <title>Thousands of microbial genomes shed light on interconnected biogeochemical processes in an aquifer system.</title>
        <authorList>
            <person name="Anantharaman K."/>
            <person name="Brown C.T."/>
            <person name="Hug L.A."/>
            <person name="Sharon I."/>
            <person name="Castelle C.J."/>
            <person name="Probst A.J."/>
            <person name="Thomas B.C."/>
            <person name="Singh A."/>
            <person name="Wilkins M.J."/>
            <person name="Karaoz U."/>
            <person name="Brodie E.L."/>
            <person name="Williams K.H."/>
            <person name="Hubbard S.S."/>
            <person name="Banfield J.F."/>
        </authorList>
    </citation>
    <scope>NUCLEOTIDE SEQUENCE [LARGE SCALE GENOMIC DNA]</scope>
</reference>
<evidence type="ECO:0000256" key="3">
    <source>
        <dbReference type="ARBA" id="ARBA00022695"/>
    </source>
</evidence>
<dbReference type="GO" id="GO:0003887">
    <property type="term" value="F:DNA-directed DNA polymerase activity"/>
    <property type="evidence" value="ECO:0007669"/>
    <property type="project" value="UniProtKB-KW"/>
</dbReference>
<dbReference type="SUPFAM" id="SSF48019">
    <property type="entry name" value="post-AAA+ oligomerization domain-like"/>
    <property type="match status" value="1"/>
</dbReference>
<dbReference type="SUPFAM" id="SSF52540">
    <property type="entry name" value="P-loop containing nucleoside triphosphate hydrolases"/>
    <property type="match status" value="1"/>
</dbReference>
<dbReference type="InterPro" id="IPR048466">
    <property type="entry name" value="DNA_pol3_delta-like_C"/>
</dbReference>
<keyword evidence="4" id="KW-0235">DNA replication</keyword>
<organism evidence="9 10">
    <name type="scientific">Candidatus Coatesbacteria bacterium RBG_13_66_14</name>
    <dbReference type="NCBI Taxonomy" id="1817816"/>
    <lineage>
        <taxon>Bacteria</taxon>
        <taxon>Candidatus Coatesiibacteriota</taxon>
    </lineage>
</organism>
<dbReference type="PANTHER" id="PTHR34388:SF1">
    <property type="entry name" value="DNA POLYMERASE III SUBUNIT DELTA"/>
    <property type="match status" value="1"/>
</dbReference>
<proteinExistence type="inferred from homology"/>
<evidence type="ECO:0000256" key="5">
    <source>
        <dbReference type="ARBA" id="ARBA00022932"/>
    </source>
</evidence>
<evidence type="ECO:0000256" key="7">
    <source>
        <dbReference type="ARBA" id="ARBA00049244"/>
    </source>
</evidence>
<gene>
    <name evidence="9" type="ORF">A2Y64_02595</name>
</gene>
<dbReference type="AlphaFoldDB" id="A0A1F5F7A1"/>
<keyword evidence="2" id="KW-0808">Transferase</keyword>
<dbReference type="InterPro" id="IPR008921">
    <property type="entry name" value="DNA_pol3_clamp-load_cplx_C"/>
</dbReference>
<dbReference type="EC" id="2.7.7.7" evidence="1"/>
<comment type="caution">
    <text evidence="9">The sequence shown here is derived from an EMBL/GenBank/DDBJ whole genome shotgun (WGS) entry which is preliminary data.</text>
</comment>
<dbReference type="GO" id="GO:0009360">
    <property type="term" value="C:DNA polymerase III complex"/>
    <property type="evidence" value="ECO:0007669"/>
    <property type="project" value="TreeGrafter"/>
</dbReference>
<dbReference type="STRING" id="1817816.A2Y64_02595"/>
<evidence type="ECO:0000256" key="4">
    <source>
        <dbReference type="ARBA" id="ARBA00022705"/>
    </source>
</evidence>
<feature type="domain" description="DNA polymerase III delta subunit-like C-terminal" evidence="8">
    <location>
        <begin position="185"/>
        <end position="292"/>
    </location>
</feature>
<evidence type="ECO:0000256" key="2">
    <source>
        <dbReference type="ARBA" id="ARBA00022679"/>
    </source>
</evidence>
<sequence length="319" mass="34392">MALIAGPEAGLRRRALAALRDALGAGADLERYGTDVAPGELADAVQTLPFFGAARLAVVEGDTLPAELGETVLKLLPRVRPPNHLAVVLERLDRRSRLSKELKDSTVECEPLKEADLRKAAGRFLDERGVRATPQALERMLAVAGSLDALENACESLSLLVEKGGTLTAEQVAQTVGTAPGFDPFKLCDLVTAGREAEACLMAARSLADPAEIPRLVGLLARHYRILQLIRFHSRRDLENGELARLAGVSPYFLDGYRRAAGRQTPRELWEAQSALLDFDAAVKRGLPAVETAFLELVHALAAKGRGGWPHFMDELPGA</sequence>
<dbReference type="Pfam" id="PF21694">
    <property type="entry name" value="DNA_pol3_delta_C"/>
    <property type="match status" value="1"/>
</dbReference>
<dbReference type="InterPro" id="IPR027417">
    <property type="entry name" value="P-loop_NTPase"/>
</dbReference>
<dbReference type="Gene3D" id="3.40.50.300">
    <property type="entry name" value="P-loop containing nucleotide triphosphate hydrolases"/>
    <property type="match status" value="1"/>
</dbReference>
<keyword evidence="5" id="KW-0239">DNA-directed DNA polymerase</keyword>
<comment type="catalytic activity">
    <reaction evidence="7">
        <text>DNA(n) + a 2'-deoxyribonucleoside 5'-triphosphate = DNA(n+1) + diphosphate</text>
        <dbReference type="Rhea" id="RHEA:22508"/>
        <dbReference type="Rhea" id="RHEA-COMP:17339"/>
        <dbReference type="Rhea" id="RHEA-COMP:17340"/>
        <dbReference type="ChEBI" id="CHEBI:33019"/>
        <dbReference type="ChEBI" id="CHEBI:61560"/>
        <dbReference type="ChEBI" id="CHEBI:173112"/>
        <dbReference type="EC" id="2.7.7.7"/>
    </reaction>
</comment>
<dbReference type="GO" id="GO:0006261">
    <property type="term" value="P:DNA-templated DNA replication"/>
    <property type="evidence" value="ECO:0007669"/>
    <property type="project" value="TreeGrafter"/>
</dbReference>
<evidence type="ECO:0000256" key="6">
    <source>
        <dbReference type="ARBA" id="ARBA00034754"/>
    </source>
</evidence>
<dbReference type="Proteomes" id="UP000177187">
    <property type="component" value="Unassembled WGS sequence"/>
</dbReference>
<evidence type="ECO:0000313" key="10">
    <source>
        <dbReference type="Proteomes" id="UP000177187"/>
    </source>
</evidence>
<name>A0A1F5F7A1_9BACT</name>
<protein>
    <recommendedName>
        <fullName evidence="1">DNA-directed DNA polymerase</fullName>
        <ecNumber evidence="1">2.7.7.7</ecNumber>
    </recommendedName>
</protein>
<evidence type="ECO:0000256" key="1">
    <source>
        <dbReference type="ARBA" id="ARBA00012417"/>
    </source>
</evidence>
<accession>A0A1F5F7A1</accession>
<keyword evidence="3" id="KW-0548">Nucleotidyltransferase</keyword>
<comment type="similarity">
    <text evidence="6">Belongs to the DNA polymerase HolA subunit family.</text>
</comment>
<dbReference type="Gene3D" id="1.20.272.10">
    <property type="match status" value="1"/>
</dbReference>
<dbReference type="EMBL" id="MFAF01000070">
    <property type="protein sequence ID" value="OGD75502.1"/>
    <property type="molecule type" value="Genomic_DNA"/>
</dbReference>
<evidence type="ECO:0000313" key="9">
    <source>
        <dbReference type="EMBL" id="OGD75502.1"/>
    </source>
</evidence>
<dbReference type="PANTHER" id="PTHR34388">
    <property type="entry name" value="DNA POLYMERASE III SUBUNIT DELTA"/>
    <property type="match status" value="1"/>
</dbReference>
<dbReference type="InterPro" id="IPR005790">
    <property type="entry name" value="DNA_polIII_delta"/>
</dbReference>
<dbReference type="GO" id="GO:0003677">
    <property type="term" value="F:DNA binding"/>
    <property type="evidence" value="ECO:0007669"/>
    <property type="project" value="InterPro"/>
</dbReference>